<sequence>MCVRTSISGPKMQRNHSIDIFNHVLDVDVRSFGGRAATYSVRCSAIPQTYPIDSETPTIFFEFRTCVSGSTRILDNSTFKQPVIEFRDIY</sequence>
<keyword evidence="2" id="KW-1185">Reference proteome</keyword>
<name>A0A4Y2WNB1_ARAVE</name>
<dbReference type="AlphaFoldDB" id="A0A4Y2WNB1"/>
<evidence type="ECO:0000313" key="1">
    <source>
        <dbReference type="EMBL" id="GBO38198.1"/>
    </source>
</evidence>
<gene>
    <name evidence="1" type="ORF">AVEN_260362_1</name>
</gene>
<organism evidence="1 2">
    <name type="scientific">Araneus ventricosus</name>
    <name type="common">Orbweaver spider</name>
    <name type="synonym">Epeira ventricosa</name>
    <dbReference type="NCBI Taxonomy" id="182803"/>
    <lineage>
        <taxon>Eukaryota</taxon>
        <taxon>Metazoa</taxon>
        <taxon>Ecdysozoa</taxon>
        <taxon>Arthropoda</taxon>
        <taxon>Chelicerata</taxon>
        <taxon>Arachnida</taxon>
        <taxon>Araneae</taxon>
        <taxon>Araneomorphae</taxon>
        <taxon>Entelegynae</taxon>
        <taxon>Araneoidea</taxon>
        <taxon>Araneidae</taxon>
        <taxon>Araneus</taxon>
    </lineage>
</organism>
<proteinExistence type="predicted"/>
<comment type="caution">
    <text evidence="1">The sequence shown here is derived from an EMBL/GenBank/DDBJ whole genome shotgun (WGS) entry which is preliminary data.</text>
</comment>
<reference evidence="1 2" key="1">
    <citation type="journal article" date="2019" name="Sci. Rep.">
        <title>Orb-weaving spider Araneus ventricosus genome elucidates the spidroin gene catalogue.</title>
        <authorList>
            <person name="Kono N."/>
            <person name="Nakamura H."/>
            <person name="Ohtoshi R."/>
            <person name="Moran D.A.P."/>
            <person name="Shinohara A."/>
            <person name="Yoshida Y."/>
            <person name="Fujiwara M."/>
            <person name="Mori M."/>
            <person name="Tomita M."/>
            <person name="Arakawa K."/>
        </authorList>
    </citation>
    <scope>NUCLEOTIDE SEQUENCE [LARGE SCALE GENOMIC DNA]</scope>
</reference>
<protein>
    <submittedName>
        <fullName evidence="1">Uncharacterized protein</fullName>
    </submittedName>
</protein>
<evidence type="ECO:0000313" key="2">
    <source>
        <dbReference type="Proteomes" id="UP000499080"/>
    </source>
</evidence>
<dbReference type="EMBL" id="BGPR01062848">
    <property type="protein sequence ID" value="GBO38198.1"/>
    <property type="molecule type" value="Genomic_DNA"/>
</dbReference>
<accession>A0A4Y2WNB1</accession>
<dbReference type="Proteomes" id="UP000499080">
    <property type="component" value="Unassembled WGS sequence"/>
</dbReference>